<feature type="binding site" evidence="11">
    <location>
        <position position="155"/>
    </location>
    <ligand>
        <name>Mn(2+)</name>
        <dbReference type="ChEBI" id="CHEBI:29035"/>
        <label>1</label>
    </ligand>
</feature>
<keyword evidence="5" id="KW-0692">RNA repair</keyword>
<keyword evidence="4 10" id="KW-0547">Nucleotide-binding</keyword>
<evidence type="ECO:0000256" key="8">
    <source>
        <dbReference type="ARBA" id="ARBA00047746"/>
    </source>
</evidence>
<feature type="binding site" evidence="11">
    <location>
        <position position="70"/>
    </location>
    <ligand>
        <name>Mn(2+)</name>
        <dbReference type="ChEBI" id="CHEBI:29035"/>
        <label>1</label>
    </ligand>
</feature>
<organism evidence="12 13">
    <name type="scientific">Candidatus Limisoma intestinavium</name>
    <dbReference type="NCBI Taxonomy" id="2840856"/>
    <lineage>
        <taxon>Bacteria</taxon>
        <taxon>Pseudomonadati</taxon>
        <taxon>Bacteroidota</taxon>
        <taxon>Bacteroidia</taxon>
        <taxon>Bacteroidales</taxon>
        <taxon>Candidatus Limisoma</taxon>
    </lineage>
</organism>
<evidence type="ECO:0000256" key="1">
    <source>
        <dbReference type="ARBA" id="ARBA00012726"/>
    </source>
</evidence>
<feature type="binding site" evidence="10">
    <location>
        <begin position="323"/>
        <end position="326"/>
    </location>
    <ligand>
        <name>GMP</name>
        <dbReference type="ChEBI" id="CHEBI:58115"/>
    </ligand>
</feature>
<dbReference type="InterPro" id="IPR036025">
    <property type="entry name" value="RtcB-like_sf"/>
</dbReference>
<sequence length="421" mass="47612">MKTIEGYNVKIYTDRIEDSAKEQIKELLSIDVFSRCKIRIMPDVHTGAGCVIGFTGNLGDKVIPNIVGVDIGCGLLVQPFVCVKEIDFHALNEYILQIIPSGRNFRDNSYAQLPQKYMDVHREGKDIVKQLRCYRELKEVKRLYLSIGSLGGGNHFIELDKDESGMTYLVVHTGSRNLGKQVAQIYQKLAVKCQSGWAELMEAQNRMIAEYKAAGRKSELQDAIRDLHNSFKMRKPTIPPDLSYLEGSCRDDYLHDMRLCQYWAGLNRRLIVDLIMDYFIRQGNAAIRQHELAFESVHNYIGDDNIIRKGAISAYSGQKCIIPLNMRDGSLICIGKGNEDWNNSAPHGAGRIMSRGQAFKNISMDAYRESMQGIYSECLSENTKDESPMVYKPKDEIVGNIGDTVDIVNVIKPIYNFKAAE</sequence>
<evidence type="ECO:0000256" key="3">
    <source>
        <dbReference type="ARBA" id="ARBA00022723"/>
    </source>
</evidence>
<reference evidence="12" key="1">
    <citation type="submission" date="2020-10" db="EMBL/GenBank/DDBJ databases">
        <authorList>
            <person name="Gilroy R."/>
        </authorList>
    </citation>
    <scope>NUCLEOTIDE SEQUENCE</scope>
    <source>
        <strain evidence="12">17073</strain>
    </source>
</reference>
<evidence type="ECO:0000313" key="13">
    <source>
        <dbReference type="Proteomes" id="UP000824076"/>
    </source>
</evidence>
<dbReference type="Pfam" id="PF01139">
    <property type="entry name" value="RtcB"/>
    <property type="match status" value="1"/>
</dbReference>
<evidence type="ECO:0000313" key="12">
    <source>
        <dbReference type="EMBL" id="HIU39226.1"/>
    </source>
</evidence>
<keyword evidence="7 11" id="KW-0464">Manganese</keyword>
<dbReference type="GO" id="GO:0006396">
    <property type="term" value="P:RNA processing"/>
    <property type="evidence" value="ECO:0007669"/>
    <property type="project" value="InterPro"/>
</dbReference>
<evidence type="ECO:0000256" key="7">
    <source>
        <dbReference type="ARBA" id="ARBA00023211"/>
    </source>
</evidence>
<dbReference type="GO" id="GO:0005525">
    <property type="term" value="F:GTP binding"/>
    <property type="evidence" value="ECO:0007669"/>
    <property type="project" value="UniProtKB-KW"/>
</dbReference>
<dbReference type="GO" id="GO:0170057">
    <property type="term" value="F:RNA ligase (GTP) activity"/>
    <property type="evidence" value="ECO:0007669"/>
    <property type="project" value="UniProtKB-EC"/>
</dbReference>
<dbReference type="Gene3D" id="3.90.1860.10">
    <property type="entry name" value="tRNA-splicing ligase RtcB"/>
    <property type="match status" value="1"/>
</dbReference>
<evidence type="ECO:0000256" key="10">
    <source>
        <dbReference type="PIRSR" id="PIRSR601233-2"/>
    </source>
</evidence>
<gene>
    <name evidence="12" type="ORF">IAD18_06135</name>
</gene>
<keyword evidence="3 11" id="KW-0479">Metal-binding</keyword>
<dbReference type="Proteomes" id="UP000824076">
    <property type="component" value="Unassembled WGS sequence"/>
</dbReference>
<evidence type="ECO:0000256" key="4">
    <source>
        <dbReference type="ARBA" id="ARBA00022741"/>
    </source>
</evidence>
<dbReference type="AlphaFoldDB" id="A0A9D1IMB9"/>
<dbReference type="GO" id="GO:0003909">
    <property type="term" value="F:DNA ligase activity"/>
    <property type="evidence" value="ECO:0007669"/>
    <property type="project" value="TreeGrafter"/>
</dbReference>
<protein>
    <recommendedName>
        <fullName evidence="1">3'-phosphate/5'-hydroxy nucleic acid ligase</fullName>
        <ecNumber evidence="1">6.5.1.8</ecNumber>
    </recommendedName>
</protein>
<evidence type="ECO:0000256" key="11">
    <source>
        <dbReference type="PIRSR" id="PIRSR601233-3"/>
    </source>
</evidence>
<evidence type="ECO:0000256" key="9">
    <source>
        <dbReference type="PIRSR" id="PIRSR601233-1"/>
    </source>
</evidence>
<name>A0A9D1IMB9_9BACT</name>
<keyword evidence="2" id="KW-0436">Ligase</keyword>
<feature type="binding site" evidence="11">
    <location>
        <position position="172"/>
    </location>
    <ligand>
        <name>Mn(2+)</name>
        <dbReference type="ChEBI" id="CHEBI:29035"/>
        <label>2</label>
    </ligand>
</feature>
<keyword evidence="6 10" id="KW-0342">GTP-binding</keyword>
<dbReference type="SUPFAM" id="SSF103365">
    <property type="entry name" value="Hypothetical protein PH1602"/>
    <property type="match status" value="1"/>
</dbReference>
<dbReference type="GO" id="GO:0030145">
    <property type="term" value="F:manganese ion binding"/>
    <property type="evidence" value="ECO:0007669"/>
    <property type="project" value="TreeGrafter"/>
</dbReference>
<reference evidence="12" key="2">
    <citation type="journal article" date="2021" name="PeerJ">
        <title>Extensive microbial diversity within the chicken gut microbiome revealed by metagenomics and culture.</title>
        <authorList>
            <person name="Gilroy R."/>
            <person name="Ravi A."/>
            <person name="Getino M."/>
            <person name="Pursley I."/>
            <person name="Horton D.L."/>
            <person name="Alikhan N.F."/>
            <person name="Baker D."/>
            <person name="Gharbi K."/>
            <person name="Hall N."/>
            <person name="Watson M."/>
            <person name="Adriaenssens E.M."/>
            <person name="Foster-Nyarko E."/>
            <person name="Jarju S."/>
            <person name="Secka A."/>
            <person name="Antonio M."/>
            <person name="Oren A."/>
            <person name="Chaudhuri R.R."/>
            <person name="La Ragione R."/>
            <person name="Hildebrand F."/>
            <person name="Pallen M.J."/>
        </authorList>
    </citation>
    <scope>NUCLEOTIDE SEQUENCE</scope>
    <source>
        <strain evidence="12">17073</strain>
    </source>
</reference>
<dbReference type="GO" id="GO:0006281">
    <property type="term" value="P:DNA repair"/>
    <property type="evidence" value="ECO:0007669"/>
    <property type="project" value="TreeGrafter"/>
</dbReference>
<feature type="binding site" evidence="10">
    <location>
        <begin position="298"/>
        <end position="299"/>
    </location>
    <ligand>
        <name>GMP</name>
        <dbReference type="ChEBI" id="CHEBI:58115"/>
    </ligand>
</feature>
<comment type="caution">
    <text evidence="12">The sequence shown here is derived from an EMBL/GenBank/DDBJ whole genome shotgun (WGS) entry which is preliminary data.</text>
</comment>
<proteinExistence type="predicted"/>
<evidence type="ECO:0000256" key="6">
    <source>
        <dbReference type="ARBA" id="ARBA00023134"/>
    </source>
</evidence>
<dbReference type="PANTHER" id="PTHR43749">
    <property type="entry name" value="RNA-SPLICING LIGASE RTCB"/>
    <property type="match status" value="1"/>
</dbReference>
<feature type="binding site" evidence="11">
    <location>
        <position position="298"/>
    </location>
    <ligand>
        <name>Mn(2+)</name>
        <dbReference type="ChEBI" id="CHEBI:29035"/>
        <label>2</label>
    </ligand>
</feature>
<feature type="binding site" evidence="10">
    <location>
        <position position="330"/>
    </location>
    <ligand>
        <name>GMP</name>
        <dbReference type="ChEBI" id="CHEBI:58115"/>
    </ligand>
</feature>
<dbReference type="GO" id="GO:0042245">
    <property type="term" value="P:RNA repair"/>
    <property type="evidence" value="ECO:0007669"/>
    <property type="project" value="UniProtKB-KW"/>
</dbReference>
<comment type="catalytic activity">
    <reaction evidence="8">
        <text>a 3'-end 3'-phospho-ribonucleotide-RNA + a 5'-end dephospho-ribonucleoside-RNA + GTP = a ribonucleotidyl-ribonucleotide-RNA + GMP + diphosphate</text>
        <dbReference type="Rhea" id="RHEA:68076"/>
        <dbReference type="Rhea" id="RHEA-COMP:10463"/>
        <dbReference type="Rhea" id="RHEA-COMP:13936"/>
        <dbReference type="Rhea" id="RHEA-COMP:17355"/>
        <dbReference type="ChEBI" id="CHEBI:33019"/>
        <dbReference type="ChEBI" id="CHEBI:37565"/>
        <dbReference type="ChEBI" id="CHEBI:58115"/>
        <dbReference type="ChEBI" id="CHEBI:83062"/>
        <dbReference type="ChEBI" id="CHEBI:138284"/>
        <dbReference type="ChEBI" id="CHEBI:173118"/>
        <dbReference type="EC" id="6.5.1.8"/>
    </reaction>
</comment>
<evidence type="ECO:0000256" key="5">
    <source>
        <dbReference type="ARBA" id="ARBA00022800"/>
    </source>
</evidence>
<evidence type="ECO:0000256" key="2">
    <source>
        <dbReference type="ARBA" id="ARBA00022598"/>
    </source>
</evidence>
<dbReference type="EC" id="6.5.1.8" evidence="1"/>
<feature type="active site" description="GMP-histidine intermediate" evidence="9">
    <location>
        <position position="347"/>
    </location>
</feature>
<feature type="binding site" evidence="10">
    <location>
        <begin position="154"/>
        <end position="158"/>
    </location>
    <ligand>
        <name>GMP</name>
        <dbReference type="ChEBI" id="CHEBI:58115"/>
    </ligand>
</feature>
<comment type="cofactor">
    <cofactor evidence="11">
        <name>Mn(2+)</name>
        <dbReference type="ChEBI" id="CHEBI:29035"/>
    </cofactor>
    <text evidence="11">Binds 2 manganese ions per subunit.</text>
</comment>
<feature type="binding site" evidence="10">
    <location>
        <begin position="347"/>
        <end position="350"/>
    </location>
    <ligand>
        <name>GMP</name>
        <dbReference type="ChEBI" id="CHEBI:58115"/>
    </ligand>
</feature>
<accession>A0A9D1IMB9</accession>
<dbReference type="InterPro" id="IPR052915">
    <property type="entry name" value="RtcB-like"/>
</dbReference>
<dbReference type="InterPro" id="IPR001233">
    <property type="entry name" value="RtcB"/>
</dbReference>
<dbReference type="EMBL" id="DVMS01000173">
    <property type="protein sequence ID" value="HIU39226.1"/>
    <property type="molecule type" value="Genomic_DNA"/>
</dbReference>
<dbReference type="PANTHER" id="PTHR43749:SF2">
    <property type="entry name" value="RNA-SPLICING LIGASE RTCB"/>
    <property type="match status" value="1"/>
</dbReference>